<dbReference type="Proteomes" id="UP000249005">
    <property type="component" value="Chromosome 1"/>
</dbReference>
<dbReference type="EMBL" id="LS483470">
    <property type="protein sequence ID" value="SQI40983.1"/>
    <property type="molecule type" value="Genomic_DNA"/>
</dbReference>
<dbReference type="Pfam" id="PF06097">
    <property type="entry name" value="DUF945"/>
    <property type="match status" value="1"/>
</dbReference>
<sequence length="508" mass="55012">MKKSLVAIGILAVLGGAWVGGAWYTGKQIQSQIETSMAQVQTRLGTLDSQVELKMSDYQRGVFSSVATYTVTVTERGQPSTISFLQTISHGPFPLDKFSLSPKLAYSQISLMEQASLKELFTLTEGKSPITATSLTSYSGDSDFNISLLPLKEKNEGDMAFSGATFDGQLRVDGGNKTLTFTGSPLELSENNTAFRYDALKLNVVVDKDDRFTVDGSLGKTVMTAPSDDEEASQEQLQWDELTINSQGKSGSFGMNMGQSDVSLKNINISRNGELYSTLTGLTFSSSAQENGKFINQTVDIALDALSVEGKNLGSGSAKIKLDNFDGKSLQYFNRNSSNLIYMIYGGGTNPVPVQEMNANLMSFLGGNPTISITPFIWKNDKGESQLDASITLMTPNAIDPEADPIQQFVGLTKSFSSTVTLSVPMMIEQTRLTSELEGNISQEDAQAQASESIQQLISMGVSQKILTKTDENTATFSFNYADAMVDLNGQKMPIRDFLTLFFGPGSN</sequence>
<dbReference type="AlphaFoldDB" id="A0A2X4UQ40"/>
<dbReference type="InterPro" id="IPR010352">
    <property type="entry name" value="DUF945"/>
</dbReference>
<accession>A0A2X4UQ40</accession>
<name>A0A2X4UQ40_9GAMM</name>
<dbReference type="RefSeq" id="WP_111740376.1">
    <property type="nucleotide sequence ID" value="NZ_LR698987.1"/>
</dbReference>
<gene>
    <name evidence="1" type="primary">ydgA</name>
    <name evidence="1" type="ORF">NCTC12151_01854</name>
</gene>
<reference evidence="1 2" key="1">
    <citation type="submission" date="2018-06" db="EMBL/GenBank/DDBJ databases">
        <authorList>
            <consortium name="Pathogen Informatics"/>
            <person name="Doyle S."/>
        </authorList>
    </citation>
    <scope>NUCLEOTIDE SEQUENCE [LARGE SCALE GENOMIC DNA]</scope>
    <source>
        <strain evidence="1 2">NCTC12151</strain>
    </source>
</reference>
<evidence type="ECO:0000313" key="1">
    <source>
        <dbReference type="EMBL" id="SQI40983.1"/>
    </source>
</evidence>
<dbReference type="OrthoDB" id="5444681at2"/>
<keyword evidence="2" id="KW-1185">Reference proteome</keyword>
<evidence type="ECO:0000313" key="2">
    <source>
        <dbReference type="Proteomes" id="UP000249005"/>
    </source>
</evidence>
<protein>
    <submittedName>
        <fullName evidence="1">Bacterial protein of uncharacterized function (DUF945)</fullName>
    </submittedName>
</protein>
<dbReference type="KEGG" id="lri:NCTC12151_01854"/>
<organism evidence="1 2">
    <name type="scientific">Leminorella richardii</name>
    <dbReference type="NCBI Taxonomy" id="158841"/>
    <lineage>
        <taxon>Bacteria</taxon>
        <taxon>Pseudomonadati</taxon>
        <taxon>Pseudomonadota</taxon>
        <taxon>Gammaproteobacteria</taxon>
        <taxon>Enterobacterales</taxon>
        <taxon>Budviciaceae</taxon>
        <taxon>Leminorella</taxon>
    </lineage>
</organism>
<proteinExistence type="predicted"/>